<proteinExistence type="predicted"/>
<gene>
    <name evidence="2" type="ORF">SAMN04487946_102335</name>
</gene>
<accession>A0A1H3EJS8</accession>
<dbReference type="RefSeq" id="WP_089765876.1">
    <property type="nucleotide sequence ID" value="NZ_FNPB01000002.1"/>
</dbReference>
<name>A0A1H3EJS8_9EURY</name>
<sequence length="301" mass="31634">MTAATPPPSFTLVLPDDTQLSGPVVDLRGRPTAPPRSALVRAVRAGGPVPEPAPAVLGSPPGPAHDHVGLLRTDRSFDRRAALAALAAARGVQTPHDPALATARRRLRAMSAAPLDTSELREARRRAAEAGSQTERLRERVATIRGRVTALRAANDDVDKRVLEDAEDSLAAATRRLSEVSTRRVAAGQRLALLEARARNARDDRERRLRLEDRIGNLERAQRDARVAAVAPAFAAARDRIATRVSTGGDTVSRSTALTGALAAARLAPPRAPLVVAPDVVALLGGVAAAADALAAPLLVR</sequence>
<dbReference type="InterPro" id="IPR057178">
    <property type="entry name" value="DUF7856"/>
</dbReference>
<feature type="coiled-coil region" evidence="1">
    <location>
        <begin position="120"/>
        <end position="221"/>
    </location>
</feature>
<organism evidence="2 3">
    <name type="scientific">Halobellus clavatus</name>
    <dbReference type="NCBI Taxonomy" id="660517"/>
    <lineage>
        <taxon>Archaea</taxon>
        <taxon>Methanobacteriati</taxon>
        <taxon>Methanobacteriota</taxon>
        <taxon>Stenosarchaea group</taxon>
        <taxon>Halobacteria</taxon>
        <taxon>Halobacteriales</taxon>
        <taxon>Haloferacaceae</taxon>
        <taxon>Halobellus</taxon>
    </lineage>
</organism>
<evidence type="ECO:0000313" key="3">
    <source>
        <dbReference type="Proteomes" id="UP000199170"/>
    </source>
</evidence>
<dbReference type="EMBL" id="FNPB01000002">
    <property type="protein sequence ID" value="SDX79032.1"/>
    <property type="molecule type" value="Genomic_DNA"/>
</dbReference>
<dbReference type="Pfam" id="PF25254">
    <property type="entry name" value="DUF7856"/>
    <property type="match status" value="1"/>
</dbReference>
<evidence type="ECO:0000313" key="2">
    <source>
        <dbReference type="EMBL" id="SDX79032.1"/>
    </source>
</evidence>
<evidence type="ECO:0008006" key="4">
    <source>
        <dbReference type="Google" id="ProtNLM"/>
    </source>
</evidence>
<keyword evidence="1" id="KW-0175">Coiled coil</keyword>
<keyword evidence="3" id="KW-1185">Reference proteome</keyword>
<reference evidence="3" key="1">
    <citation type="submission" date="2016-10" db="EMBL/GenBank/DDBJ databases">
        <authorList>
            <person name="Varghese N."/>
            <person name="Submissions S."/>
        </authorList>
    </citation>
    <scope>NUCLEOTIDE SEQUENCE [LARGE SCALE GENOMIC DNA]</scope>
    <source>
        <strain evidence="3">CGMCC 1.10118</strain>
    </source>
</reference>
<protein>
    <recommendedName>
        <fullName evidence="4">Chromosome partition protein Smc</fullName>
    </recommendedName>
</protein>
<dbReference type="AlphaFoldDB" id="A0A1H3EJS8"/>
<dbReference type="STRING" id="660517.SAMN04487946_102335"/>
<dbReference type="OrthoDB" id="242664at2157"/>
<dbReference type="Proteomes" id="UP000199170">
    <property type="component" value="Unassembled WGS sequence"/>
</dbReference>
<evidence type="ECO:0000256" key="1">
    <source>
        <dbReference type="SAM" id="Coils"/>
    </source>
</evidence>